<keyword evidence="7" id="KW-1185">Reference proteome</keyword>
<gene>
    <name evidence="6" type="ORF">DCC35_18495</name>
</gene>
<dbReference type="RefSeq" id="WP_137092165.1">
    <property type="nucleotide sequence ID" value="NZ_CP028923.1"/>
</dbReference>
<keyword evidence="2" id="KW-0479">Metal-binding</keyword>
<evidence type="ECO:0000256" key="3">
    <source>
        <dbReference type="RuleBase" id="RU003457"/>
    </source>
</evidence>
<dbReference type="Pfam" id="PF05726">
    <property type="entry name" value="Pirin_C"/>
    <property type="match status" value="1"/>
</dbReference>
<proteinExistence type="inferred from homology"/>
<dbReference type="GO" id="GO:0046872">
    <property type="term" value="F:metal ion binding"/>
    <property type="evidence" value="ECO:0007669"/>
    <property type="project" value="UniProtKB-KW"/>
</dbReference>
<reference evidence="6 7" key="1">
    <citation type="submission" date="2018-04" db="EMBL/GenBank/DDBJ databases">
        <title>Complete genome uncultured novel isolate.</title>
        <authorList>
            <person name="Merlino G."/>
        </authorList>
    </citation>
    <scope>NUCLEOTIDE SEQUENCE [LARGE SCALE GENOMIC DNA]</scope>
    <source>
        <strain evidence="7">R1DC9</strain>
    </source>
</reference>
<sequence length="285" mass="31468">MKKKVKAIHTGIYDPIADLKTWRAMPTQDINNLDPFLFLNHHGPQKYGPDNNGLPFGPHPHRGFETLTFVLQGDITHKDSVSGESVINAGGIQWMTAGSGLIHAEVSSDEFKKEGGMEEVIQLWLNLPSKLKMTEPNYLGLQKDKIPAVKTEDGLGTVHLVSGHYNGEKGPVESLTGLFTSTINLSEKGEFQIELPDDNQVLLYVINGNIDIDGHQGQTHQLIELSLEGNELSFFANEDSQLIFCFGKPFNEPIFAHGPFVMNTAEEINQAIDDFQSGKLGTMNI</sequence>
<dbReference type="InterPro" id="IPR003829">
    <property type="entry name" value="Pirin_N_dom"/>
</dbReference>
<dbReference type="PANTHER" id="PTHR43594">
    <property type="entry name" value="QUERCETIN 2,3-DIOXYGENASE"/>
    <property type="match status" value="1"/>
</dbReference>
<comment type="cofactor">
    <cofactor evidence="2">
        <name>Fe cation</name>
        <dbReference type="ChEBI" id="CHEBI:24875"/>
    </cofactor>
    <text evidence="2">Binds 1 Fe cation per subunit.</text>
</comment>
<dbReference type="InterPro" id="IPR011051">
    <property type="entry name" value="RmlC_Cupin_sf"/>
</dbReference>
<comment type="similarity">
    <text evidence="1 3">Belongs to the pirin family.</text>
</comment>
<dbReference type="KEGG" id="fpf:DCC35_18495"/>
<keyword evidence="2" id="KW-0408">Iron</keyword>
<dbReference type="Pfam" id="PF02678">
    <property type="entry name" value="Pirin"/>
    <property type="match status" value="1"/>
</dbReference>
<name>A0A4D7K790_9BACT</name>
<dbReference type="PIRSF" id="PIRSF006232">
    <property type="entry name" value="Pirin"/>
    <property type="match status" value="1"/>
</dbReference>
<dbReference type="EMBL" id="CP028923">
    <property type="protein sequence ID" value="QCK16574.1"/>
    <property type="molecule type" value="Genomic_DNA"/>
</dbReference>
<feature type="binding site" evidence="2">
    <location>
        <position position="105"/>
    </location>
    <ligand>
        <name>Fe cation</name>
        <dbReference type="ChEBI" id="CHEBI:24875"/>
    </ligand>
</feature>
<dbReference type="InterPro" id="IPR012093">
    <property type="entry name" value="Pirin"/>
</dbReference>
<evidence type="ECO:0000313" key="6">
    <source>
        <dbReference type="EMBL" id="QCK16574.1"/>
    </source>
</evidence>
<evidence type="ECO:0000259" key="4">
    <source>
        <dbReference type="Pfam" id="PF02678"/>
    </source>
</evidence>
<dbReference type="OrthoDB" id="321327at2"/>
<dbReference type="PANTHER" id="PTHR43594:SF1">
    <property type="entry name" value="QUERCETIN 2,3-DIOXYGENASE PA2418-RELATED"/>
    <property type="match status" value="1"/>
</dbReference>
<evidence type="ECO:0000259" key="5">
    <source>
        <dbReference type="Pfam" id="PF05726"/>
    </source>
</evidence>
<dbReference type="CDD" id="cd02909">
    <property type="entry name" value="cupin_pirin_N"/>
    <property type="match status" value="1"/>
</dbReference>
<dbReference type="InterPro" id="IPR008778">
    <property type="entry name" value="Pirin_C_dom"/>
</dbReference>
<dbReference type="InterPro" id="IPR014710">
    <property type="entry name" value="RmlC-like_jellyroll"/>
</dbReference>
<protein>
    <submittedName>
        <fullName evidence="6">Nuclease PIN</fullName>
    </submittedName>
</protein>
<accession>A0A4D7K790</accession>
<feature type="domain" description="Pirin N-terminal" evidence="4">
    <location>
        <begin position="22"/>
        <end position="125"/>
    </location>
</feature>
<feature type="domain" description="Pirin C-terminal" evidence="5">
    <location>
        <begin position="183"/>
        <end position="280"/>
    </location>
</feature>
<dbReference type="SUPFAM" id="SSF51182">
    <property type="entry name" value="RmlC-like cupins"/>
    <property type="match status" value="1"/>
</dbReference>
<dbReference type="Proteomes" id="UP000298616">
    <property type="component" value="Chromosome"/>
</dbReference>
<dbReference type="Gene3D" id="2.60.120.10">
    <property type="entry name" value="Jelly Rolls"/>
    <property type="match status" value="2"/>
</dbReference>
<evidence type="ECO:0000256" key="2">
    <source>
        <dbReference type="PIRSR" id="PIRSR006232-1"/>
    </source>
</evidence>
<dbReference type="AlphaFoldDB" id="A0A4D7K790"/>
<evidence type="ECO:0000256" key="1">
    <source>
        <dbReference type="ARBA" id="ARBA00008416"/>
    </source>
</evidence>
<feature type="binding site" evidence="2">
    <location>
        <position position="61"/>
    </location>
    <ligand>
        <name>Fe cation</name>
        <dbReference type="ChEBI" id="CHEBI:24875"/>
    </ligand>
</feature>
<feature type="binding site" evidence="2">
    <location>
        <position position="103"/>
    </location>
    <ligand>
        <name>Fe cation</name>
        <dbReference type="ChEBI" id="CHEBI:24875"/>
    </ligand>
</feature>
<evidence type="ECO:0000313" key="7">
    <source>
        <dbReference type="Proteomes" id="UP000298616"/>
    </source>
</evidence>
<organism evidence="6 7">
    <name type="scientific">Mangrovivirga cuniculi</name>
    <dbReference type="NCBI Taxonomy" id="2715131"/>
    <lineage>
        <taxon>Bacteria</taxon>
        <taxon>Pseudomonadati</taxon>
        <taxon>Bacteroidota</taxon>
        <taxon>Cytophagia</taxon>
        <taxon>Cytophagales</taxon>
        <taxon>Mangrovivirgaceae</taxon>
        <taxon>Mangrovivirga</taxon>
    </lineage>
</organism>
<dbReference type="InterPro" id="IPR053186">
    <property type="entry name" value="QDO-related"/>
</dbReference>
<feature type="binding site" evidence="2">
    <location>
        <position position="59"/>
    </location>
    <ligand>
        <name>Fe cation</name>
        <dbReference type="ChEBI" id="CHEBI:24875"/>
    </ligand>
</feature>